<evidence type="ECO:0000256" key="5">
    <source>
        <dbReference type="ARBA" id="ARBA00022777"/>
    </source>
</evidence>
<dbReference type="SMART" id="SM00086">
    <property type="entry name" value="PAC"/>
    <property type="match status" value="4"/>
</dbReference>
<dbReference type="NCBIfam" id="TIGR00229">
    <property type="entry name" value="sensory_box"/>
    <property type="match status" value="3"/>
</dbReference>
<protein>
    <recommendedName>
        <fullName evidence="2">histidine kinase</fullName>
        <ecNumber evidence="2">2.7.13.3</ecNumber>
    </recommendedName>
</protein>
<dbReference type="PROSITE" id="PS50110">
    <property type="entry name" value="RESPONSE_REGULATORY"/>
    <property type="match status" value="1"/>
</dbReference>
<keyword evidence="13" id="KW-1185">Reference proteome</keyword>
<dbReference type="Gene3D" id="3.30.450.20">
    <property type="entry name" value="PAS domain"/>
    <property type="match status" value="5"/>
</dbReference>
<feature type="domain" description="PAC" evidence="11">
    <location>
        <begin position="384"/>
        <end position="436"/>
    </location>
</feature>
<keyword evidence="5" id="KW-0418">Kinase</keyword>
<dbReference type="InterPro" id="IPR004358">
    <property type="entry name" value="Sig_transdc_His_kin-like_C"/>
</dbReference>
<proteinExistence type="predicted"/>
<dbReference type="Pfam" id="PF00512">
    <property type="entry name" value="HisKA"/>
    <property type="match status" value="1"/>
</dbReference>
<evidence type="ECO:0000256" key="6">
    <source>
        <dbReference type="PROSITE-ProRule" id="PRU00169"/>
    </source>
</evidence>
<evidence type="ECO:0000259" key="11">
    <source>
        <dbReference type="PROSITE" id="PS50113"/>
    </source>
</evidence>
<dbReference type="InterPro" id="IPR000014">
    <property type="entry name" value="PAS"/>
</dbReference>
<dbReference type="Pfam" id="PF08448">
    <property type="entry name" value="PAS_4"/>
    <property type="match status" value="2"/>
</dbReference>
<dbReference type="GO" id="GO:0000155">
    <property type="term" value="F:phosphorelay sensor kinase activity"/>
    <property type="evidence" value="ECO:0007669"/>
    <property type="project" value="InterPro"/>
</dbReference>
<evidence type="ECO:0000256" key="3">
    <source>
        <dbReference type="ARBA" id="ARBA00022553"/>
    </source>
</evidence>
<dbReference type="InterPro" id="IPR000700">
    <property type="entry name" value="PAS-assoc_C"/>
</dbReference>
<dbReference type="PANTHER" id="PTHR43304">
    <property type="entry name" value="PHYTOCHROME-LIKE PROTEIN CPH1"/>
    <property type="match status" value="1"/>
</dbReference>
<feature type="domain" description="PAC" evidence="11">
    <location>
        <begin position="513"/>
        <end position="565"/>
    </location>
</feature>
<dbReference type="SMART" id="SM00091">
    <property type="entry name" value="PAS"/>
    <property type="match status" value="4"/>
</dbReference>
<evidence type="ECO:0000256" key="7">
    <source>
        <dbReference type="SAM" id="Coils"/>
    </source>
</evidence>
<evidence type="ECO:0000313" key="13">
    <source>
        <dbReference type="Proteomes" id="UP000198804"/>
    </source>
</evidence>
<dbReference type="InterPro" id="IPR003594">
    <property type="entry name" value="HATPase_dom"/>
</dbReference>
<keyword evidence="3 6" id="KW-0597">Phosphoprotein</keyword>
<dbReference type="InterPro" id="IPR036097">
    <property type="entry name" value="HisK_dim/P_sf"/>
</dbReference>
<keyword evidence="4" id="KW-0808">Transferase</keyword>
<dbReference type="Pfam" id="PF00989">
    <property type="entry name" value="PAS"/>
    <property type="match status" value="1"/>
</dbReference>
<dbReference type="Pfam" id="PF00072">
    <property type="entry name" value="Response_reg"/>
    <property type="match status" value="1"/>
</dbReference>
<dbReference type="InterPro" id="IPR035965">
    <property type="entry name" value="PAS-like_dom_sf"/>
</dbReference>
<reference evidence="13" key="1">
    <citation type="submission" date="2016-10" db="EMBL/GenBank/DDBJ databases">
        <authorList>
            <person name="Varghese N."/>
            <person name="Submissions S."/>
        </authorList>
    </citation>
    <scope>NUCLEOTIDE SEQUENCE [LARGE SCALE GENOMIC DNA]</scope>
    <source>
        <strain evidence="13">CGMCC 1.6474</strain>
    </source>
</reference>
<sequence>MAPSPAAPSPPAAGPRAEAPGFLAGGGACGALMRGLDWAATPLGRPEGWPAPLKTLVGLMLASHQPMLIVWGPAHTTLYNDGYAAMCGARHPRAMGRAFEALWHDIWDRVEPILAAAFAGEATQMDDIAFVMHRNGYPEETHFSFGYTPVRAEDGTVAGMFCACAETTAAVKSGRQTAAERERLHRLFEQSPSFVAVLSGPDHVFEFANPAYRQLIAHRDVVGKPVREALPEIEGQGFFELLDEVFRSGRGYTAHTAPLTILREPGGAPEQRYLDFVYQPMRDAAGTVTGVFVEGSDVTERVQGNAALAESETRFRAMADDAPVMMWVTDAAGACLYLNRRWYEFTGQEEAQALGAGWLDAVHPDDRGWSGETFLAANARREGFRLEYRLRHADGGYRWAIDSASPRFAADGTYLGYVGSVVDIHERRAAEQALAESEERVRLAAENAEIGLWDVDPIADTLFWPARVKAMFGLSPDVPVSMADFYEGLHPEDRAAASAAFAAAADPARRALYDVEYRTVGKEDGLIRWIAAKGRGVFEGDRCVRVLGTAVDITARKSTEARLVETTRRLDAVLDNATQAVFMMDAQQHCAYMNRAAERLTGYALEETQGRPLHDVVHHTRPDGSPYPLHECPIDQAFPENNQEQGQEIFVHRDGSFYPVAFTASPIRDETGKPVGTVIEARNIEAELRAKAQLEAFNASLEQQVAERTAELMRAEEALRQSQKMEAVGQLTGGLAHDFNNLLTGITGSLELLQTRLAQGRLGEIDRYVNAAQGAAKRAAALTHRLLAFSRRQTLDPKPTDVNRLVSGMEELIRRTIGPAITLEVVTAGGLWSALVDPGQLENALLNLCINARDAMPEGGRITIETANKWLDAHGARERDLDPGQYLSLCVTDTGTGMSPDVIAKAFDPFFTTKPLGQGTGLGLSMTYGFVRQSGGQVRIYSEVGQGTTMCLYLPRHYGPAEDEGLPERAAAPRAEQGETVLVVDDEPTVRMLVTEVLEDLGYTAIEAADGPAGLKVLQSDVRIDLLVTDVGLPGGMNGRQVADAGRLLRPGLRVLFITGYAENAVVGNGHLEPGMAVITKPFVMDTLASRIKEMIDAR</sequence>
<dbReference type="EC" id="2.7.13.3" evidence="2"/>
<dbReference type="SMART" id="SM00448">
    <property type="entry name" value="REC"/>
    <property type="match status" value="1"/>
</dbReference>
<dbReference type="SUPFAM" id="SSF55785">
    <property type="entry name" value="PYP-like sensor domain (PAS domain)"/>
    <property type="match status" value="5"/>
</dbReference>
<dbReference type="Pfam" id="PF02518">
    <property type="entry name" value="HATPase_c"/>
    <property type="match status" value="1"/>
</dbReference>
<evidence type="ECO:0000259" key="8">
    <source>
        <dbReference type="PROSITE" id="PS50109"/>
    </source>
</evidence>
<dbReference type="EMBL" id="FOSV01000001">
    <property type="protein sequence ID" value="SFK35843.1"/>
    <property type="molecule type" value="Genomic_DNA"/>
</dbReference>
<gene>
    <name evidence="12" type="ORF">SAMN04488125_101384</name>
</gene>
<evidence type="ECO:0000256" key="4">
    <source>
        <dbReference type="ARBA" id="ARBA00022679"/>
    </source>
</evidence>
<dbReference type="FunFam" id="3.30.450.20:FF:000099">
    <property type="entry name" value="Sensory box sensor histidine kinase"/>
    <property type="match status" value="1"/>
</dbReference>
<dbReference type="PROSITE" id="PS50112">
    <property type="entry name" value="PAS"/>
    <property type="match status" value="3"/>
</dbReference>
<dbReference type="STRING" id="414703.SAMN04488125_101384"/>
<dbReference type="InterPro" id="IPR036890">
    <property type="entry name" value="HATPase_C_sf"/>
</dbReference>
<dbReference type="CDD" id="cd16919">
    <property type="entry name" value="HATPase_CckA-like"/>
    <property type="match status" value="1"/>
</dbReference>
<dbReference type="Gene3D" id="2.10.70.100">
    <property type="match status" value="1"/>
</dbReference>
<evidence type="ECO:0000256" key="1">
    <source>
        <dbReference type="ARBA" id="ARBA00000085"/>
    </source>
</evidence>
<dbReference type="SUPFAM" id="SSF47384">
    <property type="entry name" value="Homodimeric domain of signal transducing histidine kinase"/>
    <property type="match status" value="1"/>
</dbReference>
<dbReference type="SUPFAM" id="SSF55874">
    <property type="entry name" value="ATPase domain of HSP90 chaperone/DNA topoisomerase II/histidine kinase"/>
    <property type="match status" value="1"/>
</dbReference>
<feature type="domain" description="PAS" evidence="10">
    <location>
        <begin position="566"/>
        <end position="618"/>
    </location>
</feature>
<feature type="coiled-coil region" evidence="7">
    <location>
        <begin position="684"/>
        <end position="725"/>
    </location>
</feature>
<dbReference type="PROSITE" id="PS50109">
    <property type="entry name" value="HIS_KIN"/>
    <property type="match status" value="1"/>
</dbReference>
<dbReference type="GO" id="GO:0006355">
    <property type="term" value="P:regulation of DNA-templated transcription"/>
    <property type="evidence" value="ECO:0007669"/>
    <property type="project" value="InterPro"/>
</dbReference>
<dbReference type="CDD" id="cd18161">
    <property type="entry name" value="REC_hyHK_blue-like"/>
    <property type="match status" value="1"/>
</dbReference>
<dbReference type="Pfam" id="PF08447">
    <property type="entry name" value="PAS_3"/>
    <property type="match status" value="2"/>
</dbReference>
<dbReference type="InterPro" id="IPR001789">
    <property type="entry name" value="Sig_transdc_resp-reg_receiver"/>
</dbReference>
<evidence type="ECO:0000256" key="2">
    <source>
        <dbReference type="ARBA" id="ARBA00012438"/>
    </source>
</evidence>
<dbReference type="InterPro" id="IPR011006">
    <property type="entry name" value="CheY-like_superfamily"/>
</dbReference>
<evidence type="ECO:0000313" key="12">
    <source>
        <dbReference type="EMBL" id="SFK35843.1"/>
    </source>
</evidence>
<dbReference type="PRINTS" id="PR00344">
    <property type="entry name" value="BCTRLSENSOR"/>
</dbReference>
<comment type="catalytic activity">
    <reaction evidence="1">
        <text>ATP + protein L-histidine = ADP + protein N-phospho-L-histidine.</text>
        <dbReference type="EC" id="2.7.13.3"/>
    </reaction>
</comment>
<feature type="domain" description="PAC" evidence="11">
    <location>
        <begin position="255"/>
        <end position="310"/>
    </location>
</feature>
<name>A0A1I3YVJ7_9HYPH</name>
<dbReference type="InterPro" id="IPR003661">
    <property type="entry name" value="HisK_dim/P_dom"/>
</dbReference>
<dbReference type="Gene3D" id="3.30.565.10">
    <property type="entry name" value="Histidine kinase-like ATPase, C-terminal domain"/>
    <property type="match status" value="1"/>
</dbReference>
<dbReference type="CDD" id="cd00082">
    <property type="entry name" value="HisKA"/>
    <property type="match status" value="1"/>
</dbReference>
<dbReference type="PROSITE" id="PS50113">
    <property type="entry name" value="PAC"/>
    <property type="match status" value="4"/>
</dbReference>
<feature type="domain" description="PAS" evidence="10">
    <location>
        <begin position="437"/>
        <end position="508"/>
    </location>
</feature>
<dbReference type="CDD" id="cd00130">
    <property type="entry name" value="PAS"/>
    <property type="match status" value="3"/>
</dbReference>
<dbReference type="SUPFAM" id="SSF52172">
    <property type="entry name" value="CheY-like"/>
    <property type="match status" value="1"/>
</dbReference>
<dbReference type="InterPro" id="IPR052162">
    <property type="entry name" value="Sensor_kinase/Photoreceptor"/>
</dbReference>
<dbReference type="AlphaFoldDB" id="A0A1I3YVJ7"/>
<dbReference type="SMART" id="SM00388">
    <property type="entry name" value="HisKA"/>
    <property type="match status" value="1"/>
</dbReference>
<feature type="domain" description="Response regulatory" evidence="9">
    <location>
        <begin position="980"/>
        <end position="1096"/>
    </location>
</feature>
<dbReference type="Gene3D" id="1.10.287.130">
    <property type="match status" value="1"/>
</dbReference>
<dbReference type="InterPro" id="IPR005467">
    <property type="entry name" value="His_kinase_dom"/>
</dbReference>
<dbReference type="InterPro" id="IPR013767">
    <property type="entry name" value="PAS_fold"/>
</dbReference>
<evidence type="ECO:0000259" key="9">
    <source>
        <dbReference type="PROSITE" id="PS50110"/>
    </source>
</evidence>
<keyword evidence="7" id="KW-0175">Coiled coil</keyword>
<dbReference type="Proteomes" id="UP000198804">
    <property type="component" value="Unassembled WGS sequence"/>
</dbReference>
<feature type="domain" description="Histidine kinase" evidence="8">
    <location>
        <begin position="734"/>
        <end position="958"/>
    </location>
</feature>
<dbReference type="InterPro" id="IPR013656">
    <property type="entry name" value="PAS_4"/>
</dbReference>
<organism evidence="12 13">
    <name type="scientific">Methylorubrum salsuginis</name>
    <dbReference type="NCBI Taxonomy" id="414703"/>
    <lineage>
        <taxon>Bacteria</taxon>
        <taxon>Pseudomonadati</taxon>
        <taxon>Pseudomonadota</taxon>
        <taxon>Alphaproteobacteria</taxon>
        <taxon>Hyphomicrobiales</taxon>
        <taxon>Methylobacteriaceae</taxon>
        <taxon>Methylorubrum</taxon>
    </lineage>
</organism>
<dbReference type="InterPro" id="IPR013655">
    <property type="entry name" value="PAS_fold_3"/>
</dbReference>
<feature type="domain" description="PAS" evidence="10">
    <location>
        <begin position="311"/>
        <end position="367"/>
    </location>
</feature>
<dbReference type="SMART" id="SM00387">
    <property type="entry name" value="HATPase_c"/>
    <property type="match status" value="1"/>
</dbReference>
<feature type="domain" description="PAC" evidence="11">
    <location>
        <begin position="644"/>
        <end position="696"/>
    </location>
</feature>
<dbReference type="InterPro" id="IPR001610">
    <property type="entry name" value="PAC"/>
</dbReference>
<dbReference type="Gene3D" id="3.40.50.2300">
    <property type="match status" value="1"/>
</dbReference>
<feature type="modified residue" description="4-aspartylphosphate" evidence="6">
    <location>
        <position position="1030"/>
    </location>
</feature>
<accession>A0A1I3YVJ7</accession>
<evidence type="ECO:0000259" key="10">
    <source>
        <dbReference type="PROSITE" id="PS50112"/>
    </source>
</evidence>
<dbReference type="PANTHER" id="PTHR43304:SF1">
    <property type="entry name" value="PAC DOMAIN-CONTAINING PROTEIN"/>
    <property type="match status" value="1"/>
</dbReference>